<evidence type="ECO:0000256" key="7">
    <source>
        <dbReference type="ARBA" id="ARBA00022824"/>
    </source>
</evidence>
<evidence type="ECO:0000313" key="15">
    <source>
        <dbReference type="EMBL" id="CAD7404956.1"/>
    </source>
</evidence>
<gene>
    <name evidence="15" type="ORF">TCEB3V08_LOCUS7760</name>
</gene>
<dbReference type="InterPro" id="IPR002401">
    <property type="entry name" value="Cyt_P450_E_grp-I"/>
</dbReference>
<dbReference type="GO" id="GO:0020037">
    <property type="term" value="F:heme binding"/>
    <property type="evidence" value="ECO:0007669"/>
    <property type="project" value="InterPro"/>
</dbReference>
<feature type="transmembrane region" description="Helical" evidence="14">
    <location>
        <begin position="104"/>
        <end position="126"/>
    </location>
</feature>
<comment type="similarity">
    <text evidence="4">Belongs to the cytochrome P450 family.</text>
</comment>
<keyword evidence="14" id="KW-1133">Transmembrane helix</keyword>
<dbReference type="CDD" id="cd11056">
    <property type="entry name" value="CYP6-like"/>
    <property type="match status" value="2"/>
</dbReference>
<evidence type="ECO:0000256" key="12">
    <source>
        <dbReference type="ARBA" id="ARBA00023136"/>
    </source>
</evidence>
<comment type="subcellular location">
    <subcellularLocation>
        <location evidence="3">Endoplasmic reticulum membrane</location>
        <topology evidence="3">Peripheral membrane protein</topology>
    </subcellularLocation>
    <subcellularLocation>
        <location evidence="2">Microsome membrane</location>
        <topology evidence="2">Peripheral membrane protein</topology>
    </subcellularLocation>
</comment>
<evidence type="ECO:0000256" key="6">
    <source>
        <dbReference type="ARBA" id="ARBA00022723"/>
    </source>
</evidence>
<dbReference type="PRINTS" id="PR00463">
    <property type="entry name" value="EP450I"/>
</dbReference>
<feature type="transmembrane region" description="Helical" evidence="14">
    <location>
        <begin position="605"/>
        <end position="625"/>
    </location>
</feature>
<dbReference type="InterPro" id="IPR036396">
    <property type="entry name" value="Cyt_P450_sf"/>
</dbReference>
<evidence type="ECO:0000256" key="4">
    <source>
        <dbReference type="ARBA" id="ARBA00010617"/>
    </source>
</evidence>
<sequence length="1081" mass="123586">MDTYPQLWGKTEPLLISFPSTYLVEKGFSSVVQLLTKQRNKLDIRLKGDLRLNLTNIRPDIQALTESTRQPLKRRQEERMEEVRLFHAELSGIVNLANKCFGNLATIFVSILCVLFTPHCVVLFIYRPALIIRDPELIKHILLKEFHHFTDRFATADEKIDPMGGKNIFLIKGSRWRHLRSNLSTTFSSGKLKRMFPLVVKCAQDLRDYVRENGSSKDNPLDVKDVMARSAIDVIASCMYGIDSGALKEPRGEFRKFGKNVFTFSPKRAIEMLAFFFTPGLIRFVKGMFFQRHSDKFLRGAFTEAVKERETGESFRNDLVDVLLSLKRKKLEEKEIKGITKKKDTEELKTLGKFGRVYEYFYLLKCFFPCLDYTDEDLVAQAIIFFTAGFETTSITTGFALYELAMNPQVQKKLREQIGQVLDTHDGHITYEAISDMKYLDMVLSETLRMYPPLPFLDRNCVKDFTIPGTDIVIEKNTPVYIPTLGMHRDPILFQEPLKFRPERFTPENKGSIHRFSYLPFGEGPHMCIGMRFGLLAAKTELVHLLSSWEVVPCAETPRTMVLSPYVLFLRNLGKIPLLFRELANALVVLSSTAEDGEIEVRISVGVWLATLIGAVVFVISFLFFTRHFNYWVKKGVPCLTPTPFVGNLLPMLRLQECPGVLVASLYNGAPKHPYVGFFIFDRPALLIRDPEMVKNILVKEFEYFSDRHTSADESADPLGAKNIFLLKGPKWKYVRSHISCIFSSGKMIKHFDLISDCGRELRDYIFKNGVTINRPVEMKEIAVRSATDVITKCLFSIEGDSLKKDDANFRKYGKKVFDFTLMRALELLTFVFVPSLNKLGFSIFFQKETDAFIKSKFKELIGERRKNCLHPKNDFINLLIKLKDSSSERNETGLQRGKIMKPHERYFAKRELKLKTQMLPTELTDEDVVAQAAIFFTAGFESTSITTSFALYELALFPSIQWRLRAEIGAVLARHGGNITYQSVNEMTYLNMVIKELKPPPSWSGIPGLILVHLVMSLGKRFGMISAMTTLVHLLARFEVSPCEATPVPMVLSPKVLFLRSLDPIPLVFKEAELPRDLLQ</sequence>
<dbReference type="EMBL" id="OC319308">
    <property type="protein sequence ID" value="CAD7404956.1"/>
    <property type="molecule type" value="Genomic_DNA"/>
</dbReference>
<evidence type="ECO:0000256" key="14">
    <source>
        <dbReference type="SAM" id="Phobius"/>
    </source>
</evidence>
<dbReference type="InterPro" id="IPR050476">
    <property type="entry name" value="Insect_CytP450_Detox"/>
</dbReference>
<keyword evidence="8" id="KW-0492">Microsome</keyword>
<evidence type="ECO:0000256" key="5">
    <source>
        <dbReference type="ARBA" id="ARBA00022617"/>
    </source>
</evidence>
<accession>A0A7R9H219</accession>
<dbReference type="PROSITE" id="PS00086">
    <property type="entry name" value="CYTOCHROME_P450"/>
    <property type="match status" value="1"/>
</dbReference>
<comment type="cofactor">
    <cofactor evidence="1 13">
        <name>heme</name>
        <dbReference type="ChEBI" id="CHEBI:30413"/>
    </cofactor>
</comment>
<dbReference type="AlphaFoldDB" id="A0A7R9H219"/>
<name>A0A7R9H219_TIMCR</name>
<dbReference type="InterPro" id="IPR017972">
    <property type="entry name" value="Cyt_P450_CS"/>
</dbReference>
<evidence type="ECO:0008006" key="16">
    <source>
        <dbReference type="Google" id="ProtNLM"/>
    </source>
</evidence>
<keyword evidence="5 13" id="KW-0349">Heme</keyword>
<dbReference type="GO" id="GO:0004497">
    <property type="term" value="F:monooxygenase activity"/>
    <property type="evidence" value="ECO:0007669"/>
    <property type="project" value="UniProtKB-KW"/>
</dbReference>
<keyword evidence="7" id="KW-0256">Endoplasmic reticulum</keyword>
<protein>
    <recommendedName>
        <fullName evidence="16">Cytochrome P450</fullName>
    </recommendedName>
</protein>
<dbReference type="GO" id="GO:0016705">
    <property type="term" value="F:oxidoreductase activity, acting on paired donors, with incorporation or reduction of molecular oxygen"/>
    <property type="evidence" value="ECO:0007669"/>
    <property type="project" value="InterPro"/>
</dbReference>
<dbReference type="PRINTS" id="PR00385">
    <property type="entry name" value="P450"/>
</dbReference>
<evidence type="ECO:0000256" key="10">
    <source>
        <dbReference type="ARBA" id="ARBA00023004"/>
    </source>
</evidence>
<keyword evidence="10 13" id="KW-0408">Iron</keyword>
<keyword evidence="14" id="KW-0812">Transmembrane</keyword>
<keyword evidence="11" id="KW-0503">Monooxygenase</keyword>
<evidence type="ECO:0000256" key="13">
    <source>
        <dbReference type="PIRSR" id="PIRSR602401-1"/>
    </source>
</evidence>
<dbReference type="Gene3D" id="1.10.630.10">
    <property type="entry name" value="Cytochrome P450"/>
    <property type="match status" value="2"/>
</dbReference>
<evidence type="ECO:0000256" key="2">
    <source>
        <dbReference type="ARBA" id="ARBA00004174"/>
    </source>
</evidence>
<keyword evidence="6 13" id="KW-0479">Metal-binding</keyword>
<dbReference type="GO" id="GO:0005506">
    <property type="term" value="F:iron ion binding"/>
    <property type="evidence" value="ECO:0007669"/>
    <property type="project" value="InterPro"/>
</dbReference>
<dbReference type="PANTHER" id="PTHR24292:SF54">
    <property type="entry name" value="CYP9F3-RELATED"/>
    <property type="match status" value="1"/>
</dbReference>
<organism evidence="15">
    <name type="scientific">Timema cristinae</name>
    <name type="common">Walking stick</name>
    <dbReference type="NCBI Taxonomy" id="61476"/>
    <lineage>
        <taxon>Eukaryota</taxon>
        <taxon>Metazoa</taxon>
        <taxon>Ecdysozoa</taxon>
        <taxon>Arthropoda</taxon>
        <taxon>Hexapoda</taxon>
        <taxon>Insecta</taxon>
        <taxon>Pterygota</taxon>
        <taxon>Neoptera</taxon>
        <taxon>Polyneoptera</taxon>
        <taxon>Phasmatodea</taxon>
        <taxon>Timematodea</taxon>
        <taxon>Timematoidea</taxon>
        <taxon>Timematidae</taxon>
        <taxon>Timema</taxon>
    </lineage>
</organism>
<feature type="binding site" description="axial binding residue" evidence="13">
    <location>
        <position position="528"/>
    </location>
    <ligand>
        <name>heme</name>
        <dbReference type="ChEBI" id="CHEBI:30413"/>
    </ligand>
    <ligandPart>
        <name>Fe</name>
        <dbReference type="ChEBI" id="CHEBI:18248"/>
    </ligandPart>
</feature>
<proteinExistence type="inferred from homology"/>
<keyword evidence="9" id="KW-0560">Oxidoreductase</keyword>
<evidence type="ECO:0000256" key="1">
    <source>
        <dbReference type="ARBA" id="ARBA00001971"/>
    </source>
</evidence>
<dbReference type="Pfam" id="PF00067">
    <property type="entry name" value="p450"/>
    <property type="match status" value="3"/>
</dbReference>
<dbReference type="GO" id="GO:0005789">
    <property type="term" value="C:endoplasmic reticulum membrane"/>
    <property type="evidence" value="ECO:0007669"/>
    <property type="project" value="UniProtKB-SubCell"/>
</dbReference>
<dbReference type="PANTHER" id="PTHR24292">
    <property type="entry name" value="CYTOCHROME P450"/>
    <property type="match status" value="1"/>
</dbReference>
<reference evidence="15" key="1">
    <citation type="submission" date="2020-11" db="EMBL/GenBank/DDBJ databases">
        <authorList>
            <person name="Tran Van P."/>
        </authorList>
    </citation>
    <scope>NUCLEOTIDE SEQUENCE</scope>
</reference>
<evidence type="ECO:0000256" key="11">
    <source>
        <dbReference type="ARBA" id="ARBA00023033"/>
    </source>
</evidence>
<evidence type="ECO:0000256" key="8">
    <source>
        <dbReference type="ARBA" id="ARBA00022848"/>
    </source>
</evidence>
<evidence type="ECO:0000256" key="9">
    <source>
        <dbReference type="ARBA" id="ARBA00023002"/>
    </source>
</evidence>
<keyword evidence="12 14" id="KW-0472">Membrane</keyword>
<dbReference type="SUPFAM" id="SSF48264">
    <property type="entry name" value="Cytochrome P450"/>
    <property type="match status" value="2"/>
</dbReference>
<dbReference type="InterPro" id="IPR001128">
    <property type="entry name" value="Cyt_P450"/>
</dbReference>
<evidence type="ECO:0000256" key="3">
    <source>
        <dbReference type="ARBA" id="ARBA00004406"/>
    </source>
</evidence>